<proteinExistence type="predicted"/>
<keyword evidence="3" id="KW-1185">Reference proteome</keyword>
<dbReference type="KEGG" id="srub:C2R22_05980"/>
<reference evidence="2 3" key="1">
    <citation type="submission" date="2018-01" db="EMBL/GenBank/DDBJ databases">
        <title>Complete genome sequence of Salinigranum rubrum GX10T, an extremely halophilic archaeon isolated from a marine solar saltern.</title>
        <authorList>
            <person name="Han S."/>
        </authorList>
    </citation>
    <scope>NUCLEOTIDE SEQUENCE [LARGE SCALE GENOMIC DNA]</scope>
    <source>
        <strain evidence="2 3">GX10</strain>
    </source>
</reference>
<dbReference type="EMBL" id="CP026309">
    <property type="protein sequence ID" value="AUV81267.1"/>
    <property type="molecule type" value="Genomic_DNA"/>
</dbReference>
<evidence type="ECO:0000313" key="3">
    <source>
        <dbReference type="Proteomes" id="UP000236584"/>
    </source>
</evidence>
<name>A0A2I8VH64_9EURY</name>
<dbReference type="AlphaFoldDB" id="A0A2I8VH64"/>
<dbReference type="OrthoDB" id="351224at2157"/>
<dbReference type="RefSeq" id="WP_103424955.1">
    <property type="nucleotide sequence ID" value="NZ_CP026309.1"/>
</dbReference>
<protein>
    <recommendedName>
        <fullName evidence="4">Phage portal protein</fullName>
    </recommendedName>
</protein>
<evidence type="ECO:0000256" key="1">
    <source>
        <dbReference type="SAM" id="MobiDB-lite"/>
    </source>
</evidence>
<gene>
    <name evidence="2" type="ORF">C2R22_05980</name>
</gene>
<accession>A0A2I8VH64</accession>
<feature type="compositionally biased region" description="Basic and acidic residues" evidence="1">
    <location>
        <begin position="27"/>
        <end position="37"/>
    </location>
</feature>
<dbReference type="GeneID" id="35591620"/>
<dbReference type="Proteomes" id="UP000236584">
    <property type="component" value="Chromosome"/>
</dbReference>
<sequence>MSFFDRLLPTTDADSDDDAEQLGPDDPAPRGESRSTGDEGFLISSTGGLYPYNRGRTRPPGTEIVTERSSPPDDLGSKDYDRYAKYPIVRASLQTFSDTVLEPGWRVEATRNGETDEQMTEALSLWGSNCAIYAGETGKDLRYILDRVVRGRREKGTLFMEYAGTRADPTLMAALILHKPETFKQYHRADTAILAQPDDPVDEGHPMVAGDPERAAAYVQYDDDLSGWTDADEIPFTINQLAKFVYDADEGEIWGESIFVSIGDRIDALDHKLDDRDIAIRQTGHPHRIYSSETWTQEQAENYAEAHEDGDVSSGSNLDADDKAETFAGRVDFVPATVEITTETGSVADIDDAVMDDLQHIFAVLPVSRFKVAYEEDINQFVVEPQQEKDDRLVDDERRYLEDEFEPVFERKADELVSGDEYPGEVSFRVEPDLDENPLRREDFPTENLEALGAFIRDYYQSGATSDFPPAFAAMLMGVDLDEMGDRLGFEAEALAESLTASEETEAGRDQLRALKEAPGVEELNEDEK</sequence>
<organism evidence="2 3">
    <name type="scientific">Salinigranum rubrum</name>
    <dbReference type="NCBI Taxonomy" id="755307"/>
    <lineage>
        <taxon>Archaea</taxon>
        <taxon>Methanobacteriati</taxon>
        <taxon>Methanobacteriota</taxon>
        <taxon>Stenosarchaea group</taxon>
        <taxon>Halobacteria</taxon>
        <taxon>Halobacteriales</taxon>
        <taxon>Haloferacaceae</taxon>
        <taxon>Salinigranum</taxon>
    </lineage>
</organism>
<evidence type="ECO:0000313" key="2">
    <source>
        <dbReference type="EMBL" id="AUV81267.1"/>
    </source>
</evidence>
<feature type="region of interest" description="Disordered" evidence="1">
    <location>
        <begin position="1"/>
        <end position="79"/>
    </location>
</feature>
<evidence type="ECO:0008006" key="4">
    <source>
        <dbReference type="Google" id="ProtNLM"/>
    </source>
</evidence>